<dbReference type="InterPro" id="IPR051678">
    <property type="entry name" value="AGP_Transferase"/>
</dbReference>
<protein>
    <recommendedName>
        <fullName evidence="1">Aminoglycoside phosphotransferase domain-containing protein</fullName>
    </recommendedName>
</protein>
<dbReference type="InterPro" id="IPR011009">
    <property type="entry name" value="Kinase-like_dom_sf"/>
</dbReference>
<dbReference type="AlphaFoldDB" id="A0A0G2I7P7"/>
<dbReference type="SUPFAM" id="SSF56112">
    <property type="entry name" value="Protein kinase-like (PK-like)"/>
    <property type="match status" value="1"/>
</dbReference>
<dbReference type="PANTHER" id="PTHR21310:SF15">
    <property type="entry name" value="AMINOGLYCOSIDE PHOSPHOTRANSFERASE DOMAIN-CONTAINING PROTEIN"/>
    <property type="match status" value="1"/>
</dbReference>
<evidence type="ECO:0000259" key="1">
    <source>
        <dbReference type="Pfam" id="PF01636"/>
    </source>
</evidence>
<dbReference type="PANTHER" id="PTHR21310">
    <property type="entry name" value="AMINOGLYCOSIDE PHOSPHOTRANSFERASE-RELATED-RELATED"/>
    <property type="match status" value="1"/>
</dbReference>
<gene>
    <name evidence="2" type="ORF">EMCG_07762</name>
</gene>
<accession>A0A0G2I7P7</accession>
<dbReference type="EMBL" id="LCZI01000463">
    <property type="protein sequence ID" value="KKZ66518.1"/>
    <property type="molecule type" value="Genomic_DNA"/>
</dbReference>
<dbReference type="OrthoDB" id="2906425at2759"/>
<dbReference type="Pfam" id="PF01636">
    <property type="entry name" value="APH"/>
    <property type="match status" value="1"/>
</dbReference>
<feature type="domain" description="Aminoglycoside phosphotransferase" evidence="1">
    <location>
        <begin position="83"/>
        <end position="235"/>
    </location>
</feature>
<dbReference type="InterPro" id="IPR002575">
    <property type="entry name" value="Aminoglycoside_PTrfase"/>
</dbReference>
<reference evidence="3" key="1">
    <citation type="journal article" date="2015" name="PLoS Genet.">
        <title>The dynamic genome and transcriptome of the human fungal pathogen Blastomyces and close relative Emmonsia.</title>
        <authorList>
            <person name="Munoz J.F."/>
            <person name="Gauthier G.M."/>
            <person name="Desjardins C.A."/>
            <person name="Gallo J.E."/>
            <person name="Holder J."/>
            <person name="Sullivan T.D."/>
            <person name="Marty A.J."/>
            <person name="Carmen J.C."/>
            <person name="Chen Z."/>
            <person name="Ding L."/>
            <person name="Gujja S."/>
            <person name="Magrini V."/>
            <person name="Misas E."/>
            <person name="Mitreva M."/>
            <person name="Priest M."/>
            <person name="Saif S."/>
            <person name="Whiston E.A."/>
            <person name="Young S."/>
            <person name="Zeng Q."/>
            <person name="Goldman W.E."/>
            <person name="Mardis E.R."/>
            <person name="Taylor J.W."/>
            <person name="McEwen J.G."/>
            <person name="Clay O.K."/>
            <person name="Klein B.S."/>
            <person name="Cuomo C.A."/>
        </authorList>
    </citation>
    <scope>NUCLEOTIDE SEQUENCE [LARGE SCALE GENOMIC DNA]</scope>
    <source>
        <strain evidence="3">UAMH 3008</strain>
    </source>
</reference>
<sequence>MKAAVSRRRAEIISVSPDKPVIHRPLAPQVQQLLGGGQDSLSISSGLLQALPKGKVLWEHFLPASNYRYRISMLLTTYGKVSRDIPAPQPLGAMSIGKRTYIFMTFVEGTTLDTQWDSLSNEEKCSVRDQLDIIMEKLRSLPVPSQYMGIGNPPRCVDTRMWTRTSPEYIENEGQFNTFLTLNPDPLKMEPYVNFVRLMLREDHRIVFTHGDLHPRNIMVTRGQNGNPIITGVID</sequence>
<dbReference type="Proteomes" id="UP000034164">
    <property type="component" value="Unassembled WGS sequence"/>
</dbReference>
<proteinExistence type="predicted"/>
<name>A0A0G2I7P7_9EURO</name>
<comment type="caution">
    <text evidence="2">The sequence shown here is derived from an EMBL/GenBank/DDBJ whole genome shotgun (WGS) entry which is preliminary data.</text>
</comment>
<evidence type="ECO:0000313" key="2">
    <source>
        <dbReference type="EMBL" id="KKZ66518.1"/>
    </source>
</evidence>
<organism evidence="2 3">
    <name type="scientific">[Emmonsia] crescens</name>
    <dbReference type="NCBI Taxonomy" id="73230"/>
    <lineage>
        <taxon>Eukaryota</taxon>
        <taxon>Fungi</taxon>
        <taxon>Dikarya</taxon>
        <taxon>Ascomycota</taxon>
        <taxon>Pezizomycotina</taxon>
        <taxon>Eurotiomycetes</taxon>
        <taxon>Eurotiomycetidae</taxon>
        <taxon>Onygenales</taxon>
        <taxon>Ajellomycetaceae</taxon>
        <taxon>Emergomyces</taxon>
    </lineage>
</organism>
<evidence type="ECO:0000313" key="3">
    <source>
        <dbReference type="Proteomes" id="UP000034164"/>
    </source>
</evidence>
<dbReference type="VEuPathDB" id="FungiDB:EMCG_07762"/>